<proteinExistence type="predicted"/>
<dbReference type="EMBL" id="OMKW01000002">
    <property type="protein sequence ID" value="SPF29717.1"/>
    <property type="molecule type" value="Genomic_DNA"/>
</dbReference>
<dbReference type="Gene3D" id="3.30.420.40">
    <property type="match status" value="1"/>
</dbReference>
<evidence type="ECO:0000259" key="2">
    <source>
        <dbReference type="Pfam" id="PF02541"/>
    </source>
</evidence>
<evidence type="ECO:0000256" key="1">
    <source>
        <dbReference type="SAM" id="MobiDB-lite"/>
    </source>
</evidence>
<dbReference type="InterPro" id="IPR043129">
    <property type="entry name" value="ATPase_NBD"/>
</dbReference>
<dbReference type="Gene3D" id="3.30.420.150">
    <property type="entry name" value="Exopolyphosphatase. Domain 2"/>
    <property type="match status" value="1"/>
</dbReference>
<dbReference type="Proteomes" id="UP000244932">
    <property type="component" value="Unassembled WGS sequence"/>
</dbReference>
<protein>
    <submittedName>
        <fullName evidence="3">Exopolyphosphatase</fullName>
        <ecNumber evidence="3">3.6.1.11</ecNumber>
    </submittedName>
</protein>
<gene>
    <name evidence="3" type="primary">ppx_1</name>
    <name evidence="3" type="ORF">POI8812_02033</name>
</gene>
<dbReference type="EC" id="3.6.1.11" evidence="3"/>
<keyword evidence="3" id="KW-0378">Hydrolase</keyword>
<feature type="region of interest" description="Disordered" evidence="1">
    <location>
        <begin position="1"/>
        <end position="43"/>
    </location>
</feature>
<dbReference type="InterPro" id="IPR050273">
    <property type="entry name" value="GppA/Ppx_hydrolase"/>
</dbReference>
<dbReference type="PANTHER" id="PTHR30005">
    <property type="entry name" value="EXOPOLYPHOSPHATASE"/>
    <property type="match status" value="1"/>
</dbReference>
<feature type="domain" description="Ppx/GppA phosphatase N-terminal" evidence="2">
    <location>
        <begin position="60"/>
        <end position="382"/>
    </location>
</feature>
<evidence type="ECO:0000313" key="4">
    <source>
        <dbReference type="Proteomes" id="UP000244932"/>
    </source>
</evidence>
<dbReference type="PANTHER" id="PTHR30005:SF0">
    <property type="entry name" value="RETROGRADE REGULATION PROTEIN 2"/>
    <property type="match status" value="1"/>
</dbReference>
<reference evidence="3 4" key="1">
    <citation type="submission" date="2018-03" db="EMBL/GenBank/DDBJ databases">
        <authorList>
            <person name="Keele B.F."/>
        </authorList>
    </citation>
    <scope>NUCLEOTIDE SEQUENCE [LARGE SCALE GENOMIC DNA]</scope>
    <source>
        <strain evidence="3 4">CeCT 8812</strain>
    </source>
</reference>
<accession>A0A2R8ABY4</accession>
<evidence type="ECO:0000313" key="3">
    <source>
        <dbReference type="EMBL" id="SPF29717.1"/>
    </source>
</evidence>
<dbReference type="Pfam" id="PF02541">
    <property type="entry name" value="Ppx-GppA"/>
    <property type="match status" value="1"/>
</dbReference>
<dbReference type="SUPFAM" id="SSF53067">
    <property type="entry name" value="Actin-like ATPase domain"/>
    <property type="match status" value="2"/>
</dbReference>
<organism evidence="3 4">
    <name type="scientific">Pontivivens insulae</name>
    <dbReference type="NCBI Taxonomy" id="1639689"/>
    <lineage>
        <taxon>Bacteria</taxon>
        <taxon>Pseudomonadati</taxon>
        <taxon>Pseudomonadota</taxon>
        <taxon>Alphaproteobacteria</taxon>
        <taxon>Rhodobacterales</taxon>
        <taxon>Paracoccaceae</taxon>
        <taxon>Pontivivens</taxon>
    </lineage>
</organism>
<sequence length="391" mass="42455">MKGSPPYRPELALTGVAPQMRPQRNTSPRKGAPRGGRPQSGGRKLYAALDLGTNSCRMLIAAPHEGSFQIVDAFSKSVKLGKDLERSGALSDAAIGRTLSALQVCASKIRRHNVKRVRLVATEACRRARNGDAFLRQVTRQTGLKLDLIDPAEEARLAVISCAPLVDPDAAQVLVIDIGGGSTELVWLDIGEVAPEERRRAIMKMRLARRRGTDPEAASGGLKVVDWISVPLGVATLHERFADVVDNRSRFALMSWYFEEQMAEFTPYMDAELPDYLSSFQMIGTSGTVTTVGAAHLGLTRYDRTVVDGMRLSGDEINAVIDGFLGSEFHGKIGQLGIGLDRADLVLSGAAILQTLLRVWPTDQLRVADRGLREGMLYAMMSADGVLKKDG</sequence>
<dbReference type="GO" id="GO:0004309">
    <property type="term" value="F:exopolyphosphatase activity"/>
    <property type="evidence" value="ECO:0007669"/>
    <property type="project" value="UniProtKB-EC"/>
</dbReference>
<dbReference type="InterPro" id="IPR003695">
    <property type="entry name" value="Ppx_GppA_N"/>
</dbReference>
<keyword evidence="4" id="KW-1185">Reference proteome</keyword>
<dbReference type="AlphaFoldDB" id="A0A2R8ABY4"/>
<dbReference type="CDD" id="cd24054">
    <property type="entry name" value="ASKHA_NBD_AaPPX-GppA_MtPPX2-like"/>
    <property type="match status" value="1"/>
</dbReference>
<name>A0A2R8ABY4_9RHOB</name>